<keyword evidence="3" id="KW-1185">Reference proteome</keyword>
<organism evidence="2 3">
    <name type="scientific">Breoghania corrubedonensis</name>
    <dbReference type="NCBI Taxonomy" id="665038"/>
    <lineage>
        <taxon>Bacteria</taxon>
        <taxon>Pseudomonadati</taxon>
        <taxon>Pseudomonadota</taxon>
        <taxon>Alphaproteobacteria</taxon>
        <taxon>Hyphomicrobiales</taxon>
        <taxon>Stappiaceae</taxon>
        <taxon>Breoghania</taxon>
    </lineage>
</organism>
<accession>A0A2T5VCZ9</accession>
<comment type="caution">
    <text evidence="2">The sequence shown here is derived from an EMBL/GenBank/DDBJ whole genome shotgun (WGS) entry which is preliminary data.</text>
</comment>
<protein>
    <recommendedName>
        <fullName evidence="4">Transglycosylase-like protein with SLT domain</fullName>
    </recommendedName>
</protein>
<dbReference type="AlphaFoldDB" id="A0A2T5VCZ9"/>
<evidence type="ECO:0000313" key="3">
    <source>
        <dbReference type="Proteomes" id="UP000244081"/>
    </source>
</evidence>
<dbReference type="Proteomes" id="UP000244081">
    <property type="component" value="Unassembled WGS sequence"/>
</dbReference>
<dbReference type="Gene3D" id="1.10.530.10">
    <property type="match status" value="1"/>
</dbReference>
<dbReference type="InterPro" id="IPR023346">
    <property type="entry name" value="Lysozyme-like_dom_sf"/>
</dbReference>
<name>A0A2T5VCZ9_9HYPH</name>
<gene>
    <name evidence="2" type="ORF">C8N35_102345</name>
</gene>
<dbReference type="EMBL" id="QAYG01000002">
    <property type="protein sequence ID" value="PTW61630.1"/>
    <property type="molecule type" value="Genomic_DNA"/>
</dbReference>
<reference evidence="2 3" key="1">
    <citation type="submission" date="2018-04" db="EMBL/GenBank/DDBJ databases">
        <title>Genomic Encyclopedia of Archaeal and Bacterial Type Strains, Phase II (KMG-II): from individual species to whole genera.</title>
        <authorList>
            <person name="Goeker M."/>
        </authorList>
    </citation>
    <scope>NUCLEOTIDE SEQUENCE [LARGE SCALE GENOMIC DNA]</scope>
    <source>
        <strain evidence="2 3">DSM 23382</strain>
    </source>
</reference>
<dbReference type="RefSeq" id="WP_107989472.1">
    <property type="nucleotide sequence ID" value="NZ_QAYG01000002.1"/>
</dbReference>
<feature type="region of interest" description="Disordered" evidence="1">
    <location>
        <begin position="263"/>
        <end position="317"/>
    </location>
</feature>
<evidence type="ECO:0008006" key="4">
    <source>
        <dbReference type="Google" id="ProtNLM"/>
    </source>
</evidence>
<sequence length="485" mass="50667">MEVAATPSIASRIALAFQSASSTTGTDFRYLVKTASRESNFDASAKASGSSATGLFQFIESTWLETVKTSGDKHGLGAYAEDITQRSDGSYTVSDPARRREILDLRKDPEISAAMAGEFTRKNATYLESKLGREPSDGELYAAHFLGAGGASKLIRLAQNDPDRAADGVFPRQARANKSIFYNDNGSSRSVSEVLDNLVSQHDSPSRIEYATVVAASKPVPTPVAKAQAIAAAAGVPGAGSLDAQTVIASRYYRPDETRELSRALASSAKTSETDAPAVAQADAAQGGEAQRQTLAMAEGAAESAGEDNAQGGTLTAFAPMPPAVKPVRETAAEAELPVPDPAVAVALAEAEVADTPAAPRAVADAATSSVSGEGEDLFTSGSASARISAAWRASQASTPFQALFRTQETPADARFDDTFVSAFRASPQELQEAVEAHTASRDAQGTMQVASNQTGSISDGRPFDLTGFLKYQIFKEPEDLVPPA</sequence>
<dbReference type="OrthoDB" id="8477976at2"/>
<evidence type="ECO:0000256" key="1">
    <source>
        <dbReference type="SAM" id="MobiDB-lite"/>
    </source>
</evidence>
<evidence type="ECO:0000313" key="2">
    <source>
        <dbReference type="EMBL" id="PTW61630.1"/>
    </source>
</evidence>
<dbReference type="SUPFAM" id="SSF53955">
    <property type="entry name" value="Lysozyme-like"/>
    <property type="match status" value="1"/>
</dbReference>
<feature type="compositionally biased region" description="Low complexity" evidence="1">
    <location>
        <begin position="276"/>
        <end position="310"/>
    </location>
</feature>
<proteinExistence type="predicted"/>